<dbReference type="AlphaFoldDB" id="A0A177WPK0"/>
<dbReference type="STRING" id="403673.A0A177WPK0"/>
<dbReference type="Proteomes" id="UP000077115">
    <property type="component" value="Unassembled WGS sequence"/>
</dbReference>
<reference evidence="2 3" key="1">
    <citation type="submission" date="2006-10" db="EMBL/GenBank/DDBJ databases">
        <title>The Genome Sequence of Batrachochytrium dendrobatidis JEL423.</title>
        <authorList>
            <consortium name="The Broad Institute Genome Sequencing Platform"/>
            <person name="Birren B."/>
            <person name="Lander E."/>
            <person name="Galagan J."/>
            <person name="Cuomo C."/>
            <person name="Devon K."/>
            <person name="Jaffe D."/>
            <person name="Butler J."/>
            <person name="Alvarez P."/>
            <person name="Gnerre S."/>
            <person name="Grabherr M."/>
            <person name="Kleber M."/>
            <person name="Mauceli E."/>
            <person name="Brockman W."/>
            <person name="Young S."/>
            <person name="LaButti K."/>
            <person name="Sykes S."/>
            <person name="DeCaprio D."/>
            <person name="Crawford M."/>
            <person name="Koehrsen M."/>
            <person name="Engels R."/>
            <person name="Montgomery P."/>
            <person name="Pearson M."/>
            <person name="Howarth C."/>
            <person name="Larson L."/>
            <person name="White J."/>
            <person name="O'Leary S."/>
            <person name="Kodira C."/>
            <person name="Zeng Q."/>
            <person name="Yandava C."/>
            <person name="Alvarado L."/>
            <person name="Longcore J."/>
            <person name="James T."/>
        </authorList>
    </citation>
    <scope>NUCLEOTIDE SEQUENCE [LARGE SCALE GENOMIC DNA]</scope>
    <source>
        <strain evidence="2 3">JEL423</strain>
    </source>
</reference>
<dbReference type="OrthoDB" id="2145393at2759"/>
<proteinExistence type="predicted"/>
<evidence type="ECO:0000313" key="2">
    <source>
        <dbReference type="EMBL" id="OAJ41585.1"/>
    </source>
</evidence>
<accession>A0A177WPK0</accession>
<dbReference type="EMBL" id="DS022306">
    <property type="protein sequence ID" value="OAJ41585.1"/>
    <property type="molecule type" value="Genomic_DNA"/>
</dbReference>
<protein>
    <recommendedName>
        <fullName evidence="4">PH domain-containing protein</fullName>
    </recommendedName>
</protein>
<sequence>MLSSPSNPGKRSLRGLKSVFGISPQSVSNINTNVGTSPYDFVYSQRLGTSSHGIISLQLPNSMPSLEHMSPGLWSWIHSIDPVYQGGHSHAEPTMSRTTGPTGSDASLASIPFSPIGASKVPFYTRVFSPAGDLLEIPNHLMQTSSLAQPPSNGMLLQSGVAAAAEACHSLAAGLTRSSTFDATRSPTNGSASSLSKRRKPVQSLPVEKPPSSTHGFLSSGLDLPPLPSMHTQEKPKVKRFFIQLVDLNMSKMPPGEHIIGIVTVGDARRLTSALPLRSDSNAPKGFHYSSHPMEGFIYDVPKTQQDVNITIRLYSKCMNNDEPHDGSKSHSGLMSPSMESFSSHASGFKRSTLSFFGGSGGSNTLIGKRSSAHAPSSTFKQFQDQEALRFPASPNAVDVTLAEMSLTLPTQHAFSKITGSYTLTANGGKKEVARVNIQMGMFVEEEFAIEREIPTGMYRHDDTLNFLLRTSGGLFWKKYFVVGTYDGIRILDSEYLDRKDPIAWLHFSQIVDIAPADFEYMAAPNCLQVTLALPWKDDDRIATSPISREWREAVLGGAAAMSRYHAVIYITGDNLDRAFEWMQYFRRASQA</sequence>
<feature type="compositionally biased region" description="Polar residues" evidence="1">
    <location>
        <begin position="180"/>
        <end position="195"/>
    </location>
</feature>
<feature type="region of interest" description="Disordered" evidence="1">
    <location>
        <begin position="180"/>
        <end position="232"/>
    </location>
</feature>
<name>A0A177WPK0_BATDL</name>
<evidence type="ECO:0000256" key="1">
    <source>
        <dbReference type="SAM" id="MobiDB-lite"/>
    </source>
</evidence>
<evidence type="ECO:0000313" key="3">
    <source>
        <dbReference type="Proteomes" id="UP000077115"/>
    </source>
</evidence>
<evidence type="ECO:0008006" key="4">
    <source>
        <dbReference type="Google" id="ProtNLM"/>
    </source>
</evidence>
<reference evidence="2 3" key="2">
    <citation type="submission" date="2016-05" db="EMBL/GenBank/DDBJ databases">
        <title>Lineage-specific infection strategies underlie the spectrum of fungal disease in amphibians.</title>
        <authorList>
            <person name="Cuomo C.A."/>
            <person name="Farrer R.A."/>
            <person name="James T."/>
            <person name="Longcore J."/>
            <person name="Birren B."/>
        </authorList>
    </citation>
    <scope>NUCLEOTIDE SEQUENCE [LARGE SCALE GENOMIC DNA]</scope>
    <source>
        <strain evidence="2 3">JEL423</strain>
    </source>
</reference>
<organism evidence="2 3">
    <name type="scientific">Batrachochytrium dendrobatidis (strain JEL423)</name>
    <dbReference type="NCBI Taxonomy" id="403673"/>
    <lineage>
        <taxon>Eukaryota</taxon>
        <taxon>Fungi</taxon>
        <taxon>Fungi incertae sedis</taxon>
        <taxon>Chytridiomycota</taxon>
        <taxon>Chytridiomycota incertae sedis</taxon>
        <taxon>Chytridiomycetes</taxon>
        <taxon>Rhizophydiales</taxon>
        <taxon>Rhizophydiales incertae sedis</taxon>
        <taxon>Batrachochytrium</taxon>
    </lineage>
</organism>
<gene>
    <name evidence="2" type="ORF">BDEG_25159</name>
</gene>
<dbReference type="VEuPathDB" id="FungiDB:BDEG_25159"/>